<dbReference type="RefSeq" id="WP_022358601.1">
    <property type="nucleotide sequence ID" value="NZ_JACOOW010000014.1"/>
</dbReference>
<name>A0AAW3X511_9CLOT</name>
<dbReference type="AlphaFoldDB" id="A0AAW3X511"/>
<keyword evidence="3" id="KW-1185">Reference proteome</keyword>
<protein>
    <submittedName>
        <fullName evidence="2">Uncharacterized protein</fullName>
    </submittedName>
</protein>
<accession>A0AAW3X511</accession>
<sequence length="47" mass="5138">MNIIAAILFGIYGVIGGVSTVVCTVSIPGIIIWKIYRKTKYHKALTD</sequence>
<feature type="transmembrane region" description="Helical" evidence="1">
    <location>
        <begin position="6"/>
        <end position="33"/>
    </location>
</feature>
<keyword evidence="1" id="KW-0472">Membrane</keyword>
<reference evidence="2 3" key="1">
    <citation type="submission" date="2020-08" db="EMBL/GenBank/DDBJ databases">
        <title>Genome public.</title>
        <authorList>
            <person name="Liu C."/>
            <person name="Sun Q."/>
        </authorList>
    </citation>
    <scope>NUCLEOTIDE SEQUENCE [LARGE SCALE GENOMIC DNA]</scope>
    <source>
        <strain evidence="2 3">BX14</strain>
    </source>
</reference>
<dbReference type="EMBL" id="JACOOW010000014">
    <property type="protein sequence ID" value="MBC5657781.1"/>
    <property type="molecule type" value="Genomic_DNA"/>
</dbReference>
<keyword evidence="1" id="KW-0812">Transmembrane</keyword>
<comment type="caution">
    <text evidence="2">The sequence shown here is derived from an EMBL/GenBank/DDBJ whole genome shotgun (WGS) entry which is preliminary data.</text>
</comment>
<evidence type="ECO:0000313" key="3">
    <source>
        <dbReference type="Proteomes" id="UP000653904"/>
    </source>
</evidence>
<proteinExistence type="predicted"/>
<organism evidence="2 3">
    <name type="scientific">Clostridium segne</name>
    <dbReference type="NCBI Taxonomy" id="2763038"/>
    <lineage>
        <taxon>Bacteria</taxon>
        <taxon>Bacillati</taxon>
        <taxon>Bacillota</taxon>
        <taxon>Clostridia</taxon>
        <taxon>Eubacteriales</taxon>
        <taxon>Clostridiaceae</taxon>
        <taxon>Clostridium</taxon>
    </lineage>
</organism>
<keyword evidence="1" id="KW-1133">Transmembrane helix</keyword>
<dbReference type="Proteomes" id="UP000653904">
    <property type="component" value="Unassembled WGS sequence"/>
</dbReference>
<dbReference type="GeneID" id="79840322"/>
<evidence type="ECO:0000313" key="2">
    <source>
        <dbReference type="EMBL" id="MBC5657781.1"/>
    </source>
</evidence>
<gene>
    <name evidence="2" type="ORF">H8S19_12085</name>
</gene>
<evidence type="ECO:0000256" key="1">
    <source>
        <dbReference type="SAM" id="Phobius"/>
    </source>
</evidence>